<dbReference type="PANTHER" id="PTHR33671">
    <property type="entry name" value="N-METHYLTRANSFERASE, PUTATIVE (DUF688)-RELATED"/>
    <property type="match status" value="1"/>
</dbReference>
<evidence type="ECO:0000256" key="1">
    <source>
        <dbReference type="SAM" id="MobiDB-lite"/>
    </source>
</evidence>
<evidence type="ECO:0000313" key="3">
    <source>
        <dbReference type="RefSeq" id="XP_022147966.1"/>
    </source>
</evidence>
<dbReference type="KEGG" id="mcha:111016765"/>
<feature type="compositionally biased region" description="Basic and acidic residues" evidence="1">
    <location>
        <begin position="580"/>
        <end position="595"/>
    </location>
</feature>
<accession>A0A6J1D3Y5</accession>
<dbReference type="AlphaFoldDB" id="A0A6J1D3Y5"/>
<feature type="region of interest" description="Disordered" evidence="1">
    <location>
        <begin position="708"/>
        <end position="746"/>
    </location>
</feature>
<feature type="compositionally biased region" description="Polar residues" evidence="1">
    <location>
        <begin position="722"/>
        <end position="732"/>
    </location>
</feature>
<dbReference type="GeneID" id="111016765"/>
<sequence>MTSLRNLMEDNQLDFNQPLLSVRRFSSTGTPSETKEKTSTEPKIPPLPVYKSELKSGPVRNPGTVPFVWEQTPGKPKDESTRKTRILTQPPLVPKLPPGRVPNVKQEVPISMNASSDENAREAGEDKAICESGIEEEEEDDDEVFRDANDRFSRSESFFFNCSISGVSGLEGSEIKPSGASSMDPQARNFMIDRFLPAAKAMASETPPHTTRKQTTTVERPREIKMVTNGGRQSRPNLHLQTHHVQEICREESDDEDDVYYGSGYASARGCGLLPRFCLKGSFVLLNPVPGLRMQGTSVRKIRNSSIGNPKDAANERRVSNGQGITRLQMEEDASKSSKSNGKTFNQERDTFSLYRNLQGEGISNYPYELSRAVHTNVNPYLGWTENATNSATNEYDEPHRRSLSSFQALLGDDESGSASPAVEKTLYIDSVHKIRSPNSSSNSWDMKGISFSSDMIDDASMKSTEMKEPYLLDSATQDIKKLNAADEKTNLKPDSLVSVGSHLPTSSDRTFFEVKVDSNYSRFKLGQNQDAVKLTSLQFAQNKNKKFDLENQFPLKPNNRVDSNCIASDTPALVSSDGTHNEKIIDRKQPEKSSYEGNNLIIPDYGKKLESDGKMLMETGIQESFHSPAEDSPDLRTSEDATNGNRDSKNKILKREGNEGSSRCGYSRLSFAPPPPKSPSDSWLKRTLPTSRNSSFLQSSLAMRANPVSITTLPDPKSESIVKSSDTNHQHLQFPKELLSSIPEV</sequence>
<dbReference type="OrthoDB" id="677721at2759"/>
<feature type="region of interest" description="Disordered" evidence="1">
    <location>
        <begin position="301"/>
        <end position="324"/>
    </location>
</feature>
<proteinExistence type="predicted"/>
<dbReference type="RefSeq" id="XP_022147966.1">
    <property type="nucleotide sequence ID" value="XM_022292274.1"/>
</dbReference>
<protein>
    <submittedName>
        <fullName evidence="3">Uncharacterized protein LOC111016765</fullName>
    </submittedName>
</protein>
<feature type="compositionally biased region" description="Pro residues" evidence="1">
    <location>
        <begin position="91"/>
        <end position="100"/>
    </location>
</feature>
<gene>
    <name evidence="3" type="primary">LOC111016765</name>
</gene>
<feature type="region of interest" description="Disordered" evidence="1">
    <location>
        <begin position="573"/>
        <end position="605"/>
    </location>
</feature>
<feature type="region of interest" description="Disordered" evidence="1">
    <location>
        <begin position="625"/>
        <end position="688"/>
    </location>
</feature>
<dbReference type="Proteomes" id="UP000504603">
    <property type="component" value="Unplaced"/>
</dbReference>
<dbReference type="PANTHER" id="PTHR33671:SF2">
    <property type="entry name" value="N-METHYLTRANSFERASE, PUTATIVE (DUF688)-RELATED"/>
    <property type="match status" value="1"/>
</dbReference>
<dbReference type="InterPro" id="IPR007789">
    <property type="entry name" value="DUF688"/>
</dbReference>
<organism evidence="2 3">
    <name type="scientific">Momordica charantia</name>
    <name type="common">Bitter gourd</name>
    <name type="synonym">Balsam pear</name>
    <dbReference type="NCBI Taxonomy" id="3673"/>
    <lineage>
        <taxon>Eukaryota</taxon>
        <taxon>Viridiplantae</taxon>
        <taxon>Streptophyta</taxon>
        <taxon>Embryophyta</taxon>
        <taxon>Tracheophyta</taxon>
        <taxon>Spermatophyta</taxon>
        <taxon>Magnoliopsida</taxon>
        <taxon>eudicotyledons</taxon>
        <taxon>Gunneridae</taxon>
        <taxon>Pentapetalae</taxon>
        <taxon>rosids</taxon>
        <taxon>fabids</taxon>
        <taxon>Cucurbitales</taxon>
        <taxon>Cucurbitaceae</taxon>
        <taxon>Momordiceae</taxon>
        <taxon>Momordica</taxon>
    </lineage>
</organism>
<feature type="compositionally biased region" description="Basic and acidic residues" evidence="1">
    <location>
        <begin position="647"/>
        <end position="659"/>
    </location>
</feature>
<reference evidence="3" key="1">
    <citation type="submission" date="2025-08" db="UniProtKB">
        <authorList>
            <consortium name="RefSeq"/>
        </authorList>
    </citation>
    <scope>IDENTIFICATION</scope>
    <source>
        <strain evidence="3">OHB3-1</strain>
    </source>
</reference>
<keyword evidence="2" id="KW-1185">Reference proteome</keyword>
<name>A0A6J1D3Y5_MOMCH</name>
<dbReference type="Pfam" id="PF05097">
    <property type="entry name" value="DUF688"/>
    <property type="match status" value="1"/>
</dbReference>
<feature type="region of interest" description="Disordered" evidence="1">
    <location>
        <begin position="1"/>
        <end position="103"/>
    </location>
</feature>
<evidence type="ECO:0000313" key="2">
    <source>
        <dbReference type="Proteomes" id="UP000504603"/>
    </source>
</evidence>